<proteinExistence type="predicted"/>
<accession>A0A6J6VTQ2</accession>
<dbReference type="Pfam" id="PF13459">
    <property type="entry name" value="Fer4_15"/>
    <property type="match status" value="1"/>
</dbReference>
<sequence>MVRVRVIQDECMSIGRCLADAPNVFRFDDNELSEVIPGQDGALDEATAVRIARNCPNRAIVVEREDGSAIPLD</sequence>
<dbReference type="EMBL" id="CAFBON010000012">
    <property type="protein sequence ID" value="CAB4975733.1"/>
    <property type="molecule type" value="Genomic_DNA"/>
</dbReference>
<dbReference type="EMBL" id="CAFBLR010000134">
    <property type="protein sequence ID" value="CAB4880479.1"/>
    <property type="molecule type" value="Genomic_DNA"/>
</dbReference>
<dbReference type="Gene3D" id="3.30.70.20">
    <property type="match status" value="1"/>
</dbReference>
<evidence type="ECO:0000313" key="2">
    <source>
        <dbReference type="EMBL" id="CAB4773927.1"/>
    </source>
</evidence>
<reference evidence="2" key="1">
    <citation type="submission" date="2020-05" db="EMBL/GenBank/DDBJ databases">
        <authorList>
            <person name="Chiriac C."/>
            <person name="Salcher M."/>
            <person name="Ghai R."/>
            <person name="Kavagutti S V."/>
        </authorList>
    </citation>
    <scope>NUCLEOTIDE SEQUENCE</scope>
</reference>
<dbReference type="EMBL" id="CAEZXX010000035">
    <property type="protein sequence ID" value="CAB4702920.1"/>
    <property type="molecule type" value="Genomic_DNA"/>
</dbReference>
<evidence type="ECO:0000313" key="5">
    <source>
        <dbReference type="EMBL" id="CAB4975733.1"/>
    </source>
</evidence>
<gene>
    <name evidence="1" type="ORF">UFOPK2602_00691</name>
    <name evidence="2" type="ORF">UFOPK2806_02595</name>
    <name evidence="3" type="ORF">UFOPK3001_01731</name>
    <name evidence="4" type="ORF">UFOPK3417_01322</name>
    <name evidence="5" type="ORF">UFOPK3954_00228</name>
</gene>
<evidence type="ECO:0000313" key="4">
    <source>
        <dbReference type="EMBL" id="CAB4880479.1"/>
    </source>
</evidence>
<dbReference type="SUPFAM" id="SSF54862">
    <property type="entry name" value="4Fe-4S ferredoxins"/>
    <property type="match status" value="1"/>
</dbReference>
<evidence type="ECO:0000313" key="3">
    <source>
        <dbReference type="EMBL" id="CAB4813595.1"/>
    </source>
</evidence>
<protein>
    <submittedName>
        <fullName evidence="2">Unannotated protein</fullName>
    </submittedName>
</protein>
<name>A0A6J6VTQ2_9ZZZZ</name>
<organism evidence="2">
    <name type="scientific">freshwater metagenome</name>
    <dbReference type="NCBI Taxonomy" id="449393"/>
    <lineage>
        <taxon>unclassified sequences</taxon>
        <taxon>metagenomes</taxon>
        <taxon>ecological metagenomes</taxon>
    </lineage>
</organism>
<evidence type="ECO:0000313" key="1">
    <source>
        <dbReference type="EMBL" id="CAB4702920.1"/>
    </source>
</evidence>
<dbReference type="AlphaFoldDB" id="A0A6J6VTQ2"/>
<dbReference type="EMBL" id="CAFAAJ010000123">
    <property type="protein sequence ID" value="CAB4813595.1"/>
    <property type="molecule type" value="Genomic_DNA"/>
</dbReference>
<dbReference type="EMBL" id="CAEZYY010000069">
    <property type="protein sequence ID" value="CAB4773927.1"/>
    <property type="molecule type" value="Genomic_DNA"/>
</dbReference>